<evidence type="ECO:0000256" key="4">
    <source>
        <dbReference type="ARBA" id="ARBA00022481"/>
    </source>
</evidence>
<keyword evidence="7" id="KW-0256">Endoplasmic reticulum</keyword>
<evidence type="ECO:0000256" key="5">
    <source>
        <dbReference type="ARBA" id="ARBA00022490"/>
    </source>
</evidence>
<evidence type="ECO:0000313" key="15">
    <source>
        <dbReference type="Proteomes" id="UP001628179"/>
    </source>
</evidence>
<protein>
    <submittedName>
        <fullName evidence="14">PI31 proteasome regulator N-terminal-domain-containing protein</fullName>
    </submittedName>
</protein>
<comment type="function">
    <text evidence="10">Plays an important role in control of proteasome function. Inhibits the hydrolysis of protein and peptide substrates by the 20S proteasome. Also inhibits the activation of the proteasome by the proteasome regulatory proteins PA700 and PA28.</text>
</comment>
<evidence type="ECO:0000256" key="2">
    <source>
        <dbReference type="ARBA" id="ARBA00004496"/>
    </source>
</evidence>
<feature type="domain" description="PI31 proteasome regulator C-terminal" evidence="12">
    <location>
        <begin position="277"/>
        <end position="375"/>
    </location>
</feature>
<feature type="domain" description="PI31 proteasome regulator N-terminal" evidence="13">
    <location>
        <begin position="27"/>
        <end position="189"/>
    </location>
</feature>
<evidence type="ECO:0000256" key="6">
    <source>
        <dbReference type="ARBA" id="ARBA00022553"/>
    </source>
</evidence>
<proteinExistence type="inferred from homology"/>
<dbReference type="Proteomes" id="UP001628179">
    <property type="component" value="Unassembled WGS sequence"/>
</dbReference>
<evidence type="ECO:0000313" key="14">
    <source>
        <dbReference type="EMBL" id="GAB1319594.1"/>
    </source>
</evidence>
<comment type="similarity">
    <text evidence="3">Belongs to the proteasome inhibitor PI31 family.</text>
</comment>
<feature type="compositionally biased region" description="Gly residues" evidence="11">
    <location>
        <begin position="374"/>
        <end position="406"/>
    </location>
</feature>
<comment type="subcellular location">
    <subcellularLocation>
        <location evidence="2">Cytoplasm</location>
    </subcellularLocation>
    <subcellularLocation>
        <location evidence="1">Endoplasmic reticulum</location>
    </subcellularLocation>
</comment>
<dbReference type="GeneID" id="98180546"/>
<dbReference type="InterPro" id="IPR021625">
    <property type="entry name" value="PI31_Prot_N"/>
</dbReference>
<dbReference type="Pfam" id="PF11566">
    <property type="entry name" value="PI31_Prot_N"/>
    <property type="match status" value="1"/>
</dbReference>
<comment type="caution">
    <text evidence="14">The sequence shown here is derived from an EMBL/GenBank/DDBJ whole genome shotgun (WGS) entry which is preliminary data.</text>
</comment>
<dbReference type="InterPro" id="IPR013886">
    <property type="entry name" value="PI31_Prot_C"/>
</dbReference>
<feature type="compositionally biased region" description="Gly residues" evidence="11">
    <location>
        <begin position="316"/>
        <end position="339"/>
    </location>
</feature>
<name>A0ABQ0GPE6_9PEZI</name>
<accession>A0ABQ0GPE6</accession>
<dbReference type="EMBL" id="BAAFSV010000005">
    <property type="protein sequence ID" value="GAB1319594.1"/>
    <property type="molecule type" value="Genomic_DNA"/>
</dbReference>
<evidence type="ECO:0000256" key="9">
    <source>
        <dbReference type="ARBA" id="ARBA00022990"/>
    </source>
</evidence>
<evidence type="ECO:0000256" key="1">
    <source>
        <dbReference type="ARBA" id="ARBA00004240"/>
    </source>
</evidence>
<evidence type="ECO:0000259" key="13">
    <source>
        <dbReference type="Pfam" id="PF11566"/>
    </source>
</evidence>
<organism evidence="14 15">
    <name type="scientific">Madurella fahalii</name>
    <dbReference type="NCBI Taxonomy" id="1157608"/>
    <lineage>
        <taxon>Eukaryota</taxon>
        <taxon>Fungi</taxon>
        <taxon>Dikarya</taxon>
        <taxon>Ascomycota</taxon>
        <taxon>Pezizomycotina</taxon>
        <taxon>Sordariomycetes</taxon>
        <taxon>Sordariomycetidae</taxon>
        <taxon>Sordariales</taxon>
        <taxon>Sordariales incertae sedis</taxon>
        <taxon>Madurella</taxon>
    </lineage>
</organism>
<keyword evidence="15" id="KW-1185">Reference proteome</keyword>
<keyword evidence="9" id="KW-0007">Acetylation</keyword>
<evidence type="ECO:0000259" key="12">
    <source>
        <dbReference type="Pfam" id="PF08577"/>
    </source>
</evidence>
<dbReference type="RefSeq" id="XP_070921324.1">
    <property type="nucleotide sequence ID" value="XM_071065223.1"/>
</dbReference>
<reference evidence="14 15" key="1">
    <citation type="submission" date="2024-09" db="EMBL/GenBank/DDBJ databases">
        <title>Itraconazole resistance in Madurella fahalii resulting from another homologue of gene encoding cytochrome P450 14-alpha sterol demethylase (CYP51).</title>
        <authorList>
            <person name="Yoshioka I."/>
            <person name="Fahal A.H."/>
            <person name="Kaneko S."/>
            <person name="Yaguchi T."/>
        </authorList>
    </citation>
    <scope>NUCLEOTIDE SEQUENCE [LARGE SCALE GENOMIC DNA]</scope>
    <source>
        <strain evidence="14 15">IFM 68171</strain>
    </source>
</reference>
<feature type="region of interest" description="Disordered" evidence="11">
    <location>
        <begin position="189"/>
        <end position="406"/>
    </location>
</feature>
<keyword evidence="5" id="KW-0963">Cytoplasm</keyword>
<evidence type="ECO:0000256" key="8">
    <source>
        <dbReference type="ARBA" id="ARBA00022942"/>
    </source>
</evidence>
<dbReference type="GO" id="GO:0000502">
    <property type="term" value="C:proteasome complex"/>
    <property type="evidence" value="ECO:0007669"/>
    <property type="project" value="UniProtKB-KW"/>
</dbReference>
<feature type="compositionally biased region" description="Pro residues" evidence="11">
    <location>
        <begin position="205"/>
        <end position="233"/>
    </location>
</feature>
<sequence>MTSDPLGPAAVLEGMANALPTHEKDDTTSDLSSSLDCIALFAHACMVNLGFRLLGFNEDQKIESECARIAPRLPPQWNKSLSSHSFVYAHTQSSMQFVIRIDRMGAKIELRGLAIGDERIAHFDITARDYISSAALPLRISMTADGTEDRSDLAQKLKNVFISEERIKDLSTLLKISLVQRLLPSLHKEGYSEQQQEEQESRRQQPPPQNPPQFPPHLPEPAQPNPYPAPDPLAAPRNNPIPTADFPPPGFEDPYDINRPPRGPLLPGNGRGGFGGLGHDDLYPAGLGPHDPIRGSFTGGFGGGGIGPEGLRRPPGAGGGGGGGGGGGPLGGGFGGGGMHPTFDDPLFRGPGNRGGDETFGGQIPPGARWDPLGPGGQPRFGGGRSGGGRGGGFGGFGGFGGGDII</sequence>
<keyword evidence="4" id="KW-0488">Methylation</keyword>
<evidence type="ECO:0000256" key="10">
    <source>
        <dbReference type="ARBA" id="ARBA00024805"/>
    </source>
</evidence>
<feature type="compositionally biased region" description="Gly residues" evidence="11">
    <location>
        <begin position="297"/>
        <end position="308"/>
    </location>
</feature>
<dbReference type="PANTHER" id="PTHR13266">
    <property type="entry name" value="PROTEASOME INHIBITOR"/>
    <property type="match status" value="1"/>
</dbReference>
<dbReference type="PANTHER" id="PTHR13266:SF1">
    <property type="entry name" value="PROTEASOME INHIBITOR PI31 SUBUNIT"/>
    <property type="match status" value="1"/>
</dbReference>
<evidence type="ECO:0000256" key="11">
    <source>
        <dbReference type="SAM" id="MobiDB-lite"/>
    </source>
</evidence>
<evidence type="ECO:0000256" key="7">
    <source>
        <dbReference type="ARBA" id="ARBA00022824"/>
    </source>
</evidence>
<keyword evidence="6" id="KW-0597">Phosphoprotein</keyword>
<dbReference type="Pfam" id="PF08577">
    <property type="entry name" value="PI31_Prot_C"/>
    <property type="match status" value="1"/>
</dbReference>
<dbReference type="InterPro" id="IPR045128">
    <property type="entry name" value="PI31-like"/>
</dbReference>
<dbReference type="Gene3D" id="3.40.1000.30">
    <property type="match status" value="1"/>
</dbReference>
<keyword evidence="8 14" id="KW-0647">Proteasome</keyword>
<evidence type="ECO:0000256" key="3">
    <source>
        <dbReference type="ARBA" id="ARBA00006405"/>
    </source>
</evidence>
<gene>
    <name evidence="14" type="ORF">MFIFM68171_09804</name>
</gene>